<evidence type="ECO:0000313" key="3">
    <source>
        <dbReference type="EMBL" id="CAA9251703.1"/>
    </source>
</evidence>
<organism evidence="3">
    <name type="scientific">uncultured Mycobacteriales bacterium</name>
    <dbReference type="NCBI Taxonomy" id="581187"/>
    <lineage>
        <taxon>Bacteria</taxon>
        <taxon>Bacillati</taxon>
        <taxon>Actinomycetota</taxon>
        <taxon>Actinomycetes</taxon>
        <taxon>Mycobacteriales</taxon>
        <taxon>environmental samples</taxon>
    </lineage>
</organism>
<gene>
    <name evidence="3" type="ORF">AVDCRST_MAG41-1932</name>
</gene>
<keyword evidence="1" id="KW-0808">Transferase</keyword>
<dbReference type="PANTHER" id="PTHR43861">
    <property type="entry name" value="TRANS-ACONITATE 2-METHYLTRANSFERASE-RELATED"/>
    <property type="match status" value="1"/>
</dbReference>
<dbReference type="InterPro" id="IPR013216">
    <property type="entry name" value="Methyltransf_11"/>
</dbReference>
<accession>A0A6J4IG24</accession>
<sequence length="262" mass="28650">MTTTGEYVFSPTWERETERLRTNEALWDPGTLERFDRLGVAPGWSCLEVGAGAGGAARWLADRVGPTGRVVAADLEVGRLAGLAGAGVEVLEHDLRTDELPAGEFDLVHARMLVQHLPDRAAAVARLTRALKPGGWLFLEDTDSLPLFRSAVSEDFLQDVRAAGYGLMRQSGHEPRGGHFDLRLMLAGPLVDVSAEGRVVVLRGGSDQARHYQLWLDFMRPRIVAAGLLPDSRIDEALAEMADPANWWISQVLISSYGRMPA</sequence>
<dbReference type="EMBL" id="CADCTP010000180">
    <property type="protein sequence ID" value="CAA9251703.1"/>
    <property type="molecule type" value="Genomic_DNA"/>
</dbReference>
<reference evidence="3" key="1">
    <citation type="submission" date="2020-02" db="EMBL/GenBank/DDBJ databases">
        <authorList>
            <person name="Meier V. D."/>
        </authorList>
    </citation>
    <scope>NUCLEOTIDE SEQUENCE</scope>
    <source>
        <strain evidence="3">AVDCRST_MAG41</strain>
    </source>
</reference>
<dbReference type="SUPFAM" id="SSF53335">
    <property type="entry name" value="S-adenosyl-L-methionine-dependent methyltransferases"/>
    <property type="match status" value="1"/>
</dbReference>
<dbReference type="GO" id="GO:0008757">
    <property type="term" value="F:S-adenosylmethionine-dependent methyltransferase activity"/>
    <property type="evidence" value="ECO:0007669"/>
    <property type="project" value="InterPro"/>
</dbReference>
<dbReference type="AlphaFoldDB" id="A0A6J4IG24"/>
<dbReference type="PANTHER" id="PTHR43861:SF3">
    <property type="entry name" value="PUTATIVE (AFU_ORTHOLOGUE AFUA_2G14390)-RELATED"/>
    <property type="match status" value="1"/>
</dbReference>
<dbReference type="Gene3D" id="3.40.50.150">
    <property type="entry name" value="Vaccinia Virus protein VP39"/>
    <property type="match status" value="1"/>
</dbReference>
<dbReference type="InterPro" id="IPR029063">
    <property type="entry name" value="SAM-dependent_MTases_sf"/>
</dbReference>
<evidence type="ECO:0000256" key="1">
    <source>
        <dbReference type="ARBA" id="ARBA00022679"/>
    </source>
</evidence>
<dbReference type="Pfam" id="PF08241">
    <property type="entry name" value="Methyltransf_11"/>
    <property type="match status" value="1"/>
</dbReference>
<dbReference type="CDD" id="cd02440">
    <property type="entry name" value="AdoMet_MTases"/>
    <property type="match status" value="1"/>
</dbReference>
<feature type="domain" description="Methyltransferase type 11" evidence="2">
    <location>
        <begin position="47"/>
        <end position="139"/>
    </location>
</feature>
<evidence type="ECO:0000259" key="2">
    <source>
        <dbReference type="Pfam" id="PF08241"/>
    </source>
</evidence>
<name>A0A6J4IG24_9ACTN</name>
<protein>
    <recommendedName>
        <fullName evidence="2">Methyltransferase type 11 domain-containing protein</fullName>
    </recommendedName>
</protein>
<proteinExistence type="predicted"/>